<dbReference type="InterPro" id="IPR000783">
    <property type="entry name" value="RNA_pol_subH/Rpb5_C"/>
</dbReference>
<dbReference type="GO" id="GO:0003899">
    <property type="term" value="F:DNA-directed RNA polymerase activity"/>
    <property type="evidence" value="ECO:0007669"/>
    <property type="project" value="InterPro"/>
</dbReference>
<dbReference type="GO" id="GO:0003677">
    <property type="term" value="F:DNA binding"/>
    <property type="evidence" value="ECO:0007669"/>
    <property type="project" value="InterPro"/>
</dbReference>
<feature type="domain" description="RNA polymerase Rpb5 N-terminal" evidence="11">
    <location>
        <begin position="6"/>
        <end position="91"/>
    </location>
</feature>
<organism evidence="12 13">
    <name type="scientific">Ditylenchus dipsaci</name>
    <dbReference type="NCBI Taxonomy" id="166011"/>
    <lineage>
        <taxon>Eukaryota</taxon>
        <taxon>Metazoa</taxon>
        <taxon>Ecdysozoa</taxon>
        <taxon>Nematoda</taxon>
        <taxon>Chromadorea</taxon>
        <taxon>Rhabditida</taxon>
        <taxon>Tylenchina</taxon>
        <taxon>Tylenchomorpha</taxon>
        <taxon>Sphaerularioidea</taxon>
        <taxon>Anguinidae</taxon>
        <taxon>Anguininae</taxon>
        <taxon>Ditylenchus</taxon>
    </lineage>
</organism>
<dbReference type="GO" id="GO:0005666">
    <property type="term" value="C:RNA polymerase III complex"/>
    <property type="evidence" value="ECO:0007669"/>
    <property type="project" value="TreeGrafter"/>
</dbReference>
<evidence type="ECO:0000256" key="4">
    <source>
        <dbReference type="ARBA" id="ARBA00023163"/>
    </source>
</evidence>
<dbReference type="Pfam" id="PF03871">
    <property type="entry name" value="RNA_pol_Rpb5_N"/>
    <property type="match status" value="1"/>
</dbReference>
<dbReference type="Proteomes" id="UP000887574">
    <property type="component" value="Unplaced"/>
</dbReference>
<protein>
    <recommendedName>
        <fullName evidence="2">DNA-directed RNA polymerases I, II, and III subunit RPABC1</fullName>
    </recommendedName>
    <alternativeName>
        <fullName evidence="7">RPB5 homolog</fullName>
    </alternativeName>
</protein>
<evidence type="ECO:0000256" key="8">
    <source>
        <dbReference type="ARBA" id="ARBA00060082"/>
    </source>
</evidence>
<dbReference type="GO" id="GO:0042797">
    <property type="term" value="P:tRNA transcription by RNA polymerase III"/>
    <property type="evidence" value="ECO:0007669"/>
    <property type="project" value="TreeGrafter"/>
</dbReference>
<dbReference type="InterPro" id="IPR035913">
    <property type="entry name" value="RPB5-like_sf"/>
</dbReference>
<evidence type="ECO:0000313" key="13">
    <source>
        <dbReference type="WBParaSite" id="jg8459"/>
    </source>
</evidence>
<dbReference type="InterPro" id="IPR005571">
    <property type="entry name" value="RNA_pol_Rpb5_N"/>
</dbReference>
<evidence type="ECO:0000256" key="5">
    <source>
        <dbReference type="ARBA" id="ARBA00023242"/>
    </source>
</evidence>
<proteinExistence type="inferred from homology"/>
<dbReference type="FunFam" id="3.90.940.20:FF:000001">
    <property type="entry name" value="DNA-directed RNA polymerases I, II, and III subunit RPABC1"/>
    <property type="match status" value="1"/>
</dbReference>
<name>A0A915ER43_9BILA</name>
<evidence type="ECO:0000259" key="10">
    <source>
        <dbReference type="Pfam" id="PF01191"/>
    </source>
</evidence>
<keyword evidence="3" id="KW-0240">DNA-directed RNA polymerase</keyword>
<evidence type="ECO:0000256" key="2">
    <source>
        <dbReference type="ARBA" id="ARBA00020809"/>
    </source>
</evidence>
<dbReference type="GO" id="GO:0006362">
    <property type="term" value="P:transcription elongation by RNA polymerase I"/>
    <property type="evidence" value="ECO:0007669"/>
    <property type="project" value="TreeGrafter"/>
</dbReference>
<dbReference type="GO" id="GO:0006366">
    <property type="term" value="P:transcription by RNA polymerase II"/>
    <property type="evidence" value="ECO:0007669"/>
    <property type="project" value="TreeGrafter"/>
</dbReference>
<dbReference type="SUPFAM" id="SSF55287">
    <property type="entry name" value="RPB5-like RNA polymerase subunit"/>
    <property type="match status" value="1"/>
</dbReference>
<dbReference type="GO" id="GO:0005665">
    <property type="term" value="C:RNA polymerase II, core complex"/>
    <property type="evidence" value="ECO:0007669"/>
    <property type="project" value="TreeGrafter"/>
</dbReference>
<evidence type="ECO:0000256" key="6">
    <source>
        <dbReference type="ARBA" id="ARBA00025765"/>
    </source>
</evidence>
<evidence type="ECO:0000259" key="11">
    <source>
        <dbReference type="Pfam" id="PF03871"/>
    </source>
</evidence>
<dbReference type="HAMAP" id="MF_00025">
    <property type="entry name" value="RNApol_Rpo5_RPB5"/>
    <property type="match status" value="1"/>
</dbReference>
<feature type="domain" description="RNA polymerase subunit H/Rpb5 C-terminal" evidence="10">
    <location>
        <begin position="136"/>
        <end position="208"/>
    </location>
</feature>
<comment type="function">
    <text evidence="8">DNA-dependent RNA polymerase catalyzes the transcription of DNA into RNA using the four ribonucleoside triphosphates as substrates. Common component of RNA polymerases I, II and III which synthesize ribosomal RNA precursors, mRNA precursors and many functional non-coding RNAs, and small RNAs, such as 5S rRNA and tRNAs, respectively. Pol II is the central component of the basal RNA polymerase II transcription machinery. Pols are composed of mobile elements that move relative to each other. In Pol II, RPB5 is part of the lower jaw surrounding the central large cleft and thought to grab the incoming DNA template. Seems to be the major component in this process.</text>
</comment>
<evidence type="ECO:0000313" key="12">
    <source>
        <dbReference type="Proteomes" id="UP000887574"/>
    </source>
</evidence>
<reference evidence="13" key="1">
    <citation type="submission" date="2022-11" db="UniProtKB">
        <authorList>
            <consortium name="WormBaseParasite"/>
        </authorList>
    </citation>
    <scope>IDENTIFICATION</scope>
</reference>
<comment type="similarity">
    <text evidence="6">Belongs to the archaeal Rpo5/eukaryotic RPB5 RNA polymerase subunit family.</text>
</comment>
<dbReference type="PROSITE" id="PS01110">
    <property type="entry name" value="RNA_POL_H_23KD"/>
    <property type="match status" value="1"/>
</dbReference>
<comment type="subunit">
    <text evidence="9">Component of the RNA polymerase I (Pol I), RNA polymerase II (Pol II) and RNA polymerase III (Pol III) complexes consisting of at least 13, 12 and 17 subunits, respectively. In RNA Pol II, this subunit is present in 2-fold molar excess over the other subunits.</text>
</comment>
<dbReference type="NCBIfam" id="NF007129">
    <property type="entry name" value="PRK09570.1"/>
    <property type="match status" value="1"/>
</dbReference>
<keyword evidence="4" id="KW-0804">Transcription</keyword>
<dbReference type="PANTHER" id="PTHR10535">
    <property type="entry name" value="DNA-DIRECTED RNA POLYMERASES I, II, AND III SUBUNIT RPABC1"/>
    <property type="match status" value="1"/>
</dbReference>
<dbReference type="FunFam" id="3.40.1340.10:FF:000001">
    <property type="entry name" value="DNA-directed RNA polymerases I, II, and III subunit RPABC1"/>
    <property type="match status" value="1"/>
</dbReference>
<evidence type="ECO:0000256" key="3">
    <source>
        <dbReference type="ARBA" id="ARBA00022478"/>
    </source>
</evidence>
<dbReference type="Gene3D" id="3.40.1340.10">
    <property type="entry name" value="RNA polymerase, Rpb5, N-terminal domain"/>
    <property type="match status" value="1"/>
</dbReference>
<dbReference type="AlphaFoldDB" id="A0A915ER43"/>
<sequence length="209" mass="24266">MAAEDESEFYRLWRVRKTIMEMCHDRGYLVSPEEINCTLDGFKEHFAQKLPMRSDLQTIVSHSSDPTRELMIFFPEDPKIGLATLRSIYKELERASCMNCIVVLKTGLTPSAKSLVEMMKGKDYIVETFIETELMVNITQHELVPEHIVLSNDEKLELLAKYKLKESQLPRIQMQDPVSRYFGMKKGQVFKIIRASETAGRYITYRCVT</sequence>
<evidence type="ECO:0000256" key="1">
    <source>
        <dbReference type="ARBA" id="ARBA00004123"/>
    </source>
</evidence>
<keyword evidence="12" id="KW-1185">Reference proteome</keyword>
<evidence type="ECO:0000256" key="7">
    <source>
        <dbReference type="ARBA" id="ARBA00032836"/>
    </source>
</evidence>
<keyword evidence="5" id="KW-0539">Nucleus</keyword>
<evidence type="ECO:0000256" key="9">
    <source>
        <dbReference type="ARBA" id="ARBA00064429"/>
    </source>
</evidence>
<comment type="subcellular location">
    <subcellularLocation>
        <location evidence="1">Nucleus</location>
    </subcellularLocation>
</comment>
<dbReference type="GO" id="GO:0005736">
    <property type="term" value="C:RNA polymerase I complex"/>
    <property type="evidence" value="ECO:0007669"/>
    <property type="project" value="TreeGrafter"/>
</dbReference>
<dbReference type="WBParaSite" id="jg8459">
    <property type="protein sequence ID" value="jg8459"/>
    <property type="gene ID" value="jg8459"/>
</dbReference>
<dbReference type="Pfam" id="PF01191">
    <property type="entry name" value="RNA_pol_Rpb5_C"/>
    <property type="match status" value="1"/>
</dbReference>
<dbReference type="SUPFAM" id="SSF53036">
    <property type="entry name" value="Eukaryotic RPB5 N-terminal domain"/>
    <property type="match status" value="1"/>
</dbReference>
<dbReference type="InterPro" id="IPR014381">
    <property type="entry name" value="Arch_Rpo5/euc_Rpb5"/>
</dbReference>
<dbReference type="InterPro" id="IPR020608">
    <property type="entry name" value="RNA_pol_subH/Rpb5_CS"/>
</dbReference>
<dbReference type="PANTHER" id="PTHR10535:SF0">
    <property type="entry name" value="DNA-DIRECTED RNA POLYMERASES I, II, AND III SUBUNIT RPABC1"/>
    <property type="match status" value="1"/>
</dbReference>
<dbReference type="PIRSF" id="PIRSF000747">
    <property type="entry name" value="RPB5"/>
    <property type="match status" value="1"/>
</dbReference>
<dbReference type="Gene3D" id="3.90.940.20">
    <property type="entry name" value="RPB5-like RNA polymerase subunit"/>
    <property type="match status" value="1"/>
</dbReference>
<dbReference type="InterPro" id="IPR036710">
    <property type="entry name" value="RNA_pol_Rpb5_N_sf"/>
</dbReference>
<accession>A0A915ER43</accession>